<dbReference type="InterPro" id="IPR023214">
    <property type="entry name" value="HAD_sf"/>
</dbReference>
<dbReference type="Pfam" id="PF00702">
    <property type="entry name" value="Hydrolase"/>
    <property type="match status" value="1"/>
</dbReference>
<dbReference type="Gene3D" id="3.40.50.1000">
    <property type="entry name" value="HAD superfamily/HAD-like"/>
    <property type="match status" value="1"/>
</dbReference>
<evidence type="ECO:0000256" key="1">
    <source>
        <dbReference type="SAM" id="Coils"/>
    </source>
</evidence>
<dbReference type="EMBL" id="NAJN01000041">
    <property type="protein sequence ID" value="TKA80934.1"/>
    <property type="molecule type" value="Genomic_DNA"/>
</dbReference>
<protein>
    <recommendedName>
        <fullName evidence="5">RING-type domain-containing protein</fullName>
    </recommendedName>
</protein>
<name>A0A4U0XTC4_9PEZI</name>
<dbReference type="SFLD" id="SFLDS00003">
    <property type="entry name" value="Haloacid_Dehalogenase"/>
    <property type="match status" value="1"/>
</dbReference>
<dbReference type="SFLD" id="SFLDG01129">
    <property type="entry name" value="C1.5:_HAD__Beta-PGM__Phosphata"/>
    <property type="match status" value="1"/>
</dbReference>
<evidence type="ECO:0000256" key="2">
    <source>
        <dbReference type="SAM" id="MobiDB-lite"/>
    </source>
</evidence>
<gene>
    <name evidence="3" type="ORF">B0A49_00947</name>
</gene>
<dbReference type="InterPro" id="IPR036412">
    <property type="entry name" value="HAD-like_sf"/>
</dbReference>
<dbReference type="STRING" id="331657.A0A4U0XTC4"/>
<dbReference type="AlphaFoldDB" id="A0A4U0XTC4"/>
<dbReference type="PANTHER" id="PTHR18901:SF38">
    <property type="entry name" value="PSEUDOURIDINE-5'-PHOSPHATASE"/>
    <property type="match status" value="1"/>
</dbReference>
<keyword evidence="4" id="KW-1185">Reference proteome</keyword>
<dbReference type="Gene3D" id="1.10.150.240">
    <property type="entry name" value="Putative phosphatase, domain 2"/>
    <property type="match status" value="1"/>
</dbReference>
<dbReference type="SUPFAM" id="SSF56784">
    <property type="entry name" value="HAD-like"/>
    <property type="match status" value="1"/>
</dbReference>
<dbReference type="GO" id="GO:0016791">
    <property type="term" value="F:phosphatase activity"/>
    <property type="evidence" value="ECO:0007669"/>
    <property type="project" value="TreeGrafter"/>
</dbReference>
<evidence type="ECO:0000313" key="3">
    <source>
        <dbReference type="EMBL" id="TKA80934.1"/>
    </source>
</evidence>
<accession>A0A4U0XTC4</accession>
<proteinExistence type="predicted"/>
<feature type="compositionally biased region" description="Basic and acidic residues" evidence="2">
    <location>
        <begin position="488"/>
        <end position="518"/>
    </location>
</feature>
<comment type="caution">
    <text evidence="3">The sequence shown here is derived from an EMBL/GenBank/DDBJ whole genome shotgun (WGS) entry which is preliminary data.</text>
</comment>
<dbReference type="InterPro" id="IPR006439">
    <property type="entry name" value="HAD-SF_hydro_IA"/>
</dbReference>
<dbReference type="Proteomes" id="UP000308768">
    <property type="component" value="Unassembled WGS sequence"/>
</dbReference>
<reference evidence="3 4" key="1">
    <citation type="submission" date="2017-03" db="EMBL/GenBank/DDBJ databases">
        <title>Genomes of endolithic fungi from Antarctica.</title>
        <authorList>
            <person name="Coleine C."/>
            <person name="Masonjones S."/>
            <person name="Stajich J.E."/>
        </authorList>
    </citation>
    <scope>NUCLEOTIDE SEQUENCE [LARGE SCALE GENOMIC DNA]</scope>
    <source>
        <strain evidence="3 4">CCFEE 5187</strain>
    </source>
</reference>
<dbReference type="InterPro" id="IPR023198">
    <property type="entry name" value="PGP-like_dom2"/>
</dbReference>
<keyword evidence="1" id="KW-0175">Coiled coil</keyword>
<evidence type="ECO:0008006" key="5">
    <source>
        <dbReference type="Google" id="ProtNLM"/>
    </source>
</evidence>
<evidence type="ECO:0000313" key="4">
    <source>
        <dbReference type="Proteomes" id="UP000308768"/>
    </source>
</evidence>
<dbReference type="PANTHER" id="PTHR18901">
    <property type="entry name" value="2-DEOXYGLUCOSE-6-PHOSPHATE PHOSPHATASE 2"/>
    <property type="match status" value="1"/>
</dbReference>
<organism evidence="3 4">
    <name type="scientific">Cryomyces minteri</name>
    <dbReference type="NCBI Taxonomy" id="331657"/>
    <lineage>
        <taxon>Eukaryota</taxon>
        <taxon>Fungi</taxon>
        <taxon>Dikarya</taxon>
        <taxon>Ascomycota</taxon>
        <taxon>Pezizomycotina</taxon>
        <taxon>Dothideomycetes</taxon>
        <taxon>Dothideomycetes incertae sedis</taxon>
        <taxon>Cryomyces</taxon>
    </lineage>
</organism>
<dbReference type="NCBIfam" id="TIGR01509">
    <property type="entry name" value="HAD-SF-IA-v3"/>
    <property type="match status" value="1"/>
</dbReference>
<feature type="region of interest" description="Disordered" evidence="2">
    <location>
        <begin position="487"/>
        <end position="523"/>
    </location>
</feature>
<feature type="coiled-coil region" evidence="1">
    <location>
        <begin position="130"/>
        <end position="157"/>
    </location>
</feature>
<sequence length="551" mass="60280">MSQPACRPRCGNDLQVSRLDISQEAPQLTTTTSHIFCISCSDGLGLSNSNGGARICPACETHLINPDDAVVTQLNPTEDYKTSVLSGLSPGIIMECAGRGLAFYSYQTTQEIVYQEFLAKSLTEKYSTLSSQMDKIINDANAEITNLREKLSAVHMDQRHLEQKNHELVTAYKEKSRSQQQIQKLYQSLKSQVMASHVQTAASDDAENTLQTVTGSRLIDRLGTSRAPQSQYAQFSAGHRGAEQIHSRQRSSGSGGITAHLPAIRACLFDMDGLLIDSEDWYTVCTNEVLREYGKPDLPWDIKAQLQGRPGPEAGRIFSEWAQLPISRADFMTKSVALQRKYFPRTQPLPGVRALLSTLQAAHTHIALATSSHAGNFGLKTGHLTDLFAAFPEDNRVLGDDPRIPPGRGKPAPDIYLLALDTVNARLRRDGGSEREITPAECLVIEDSVPGVEAGRRAGMQVVWCPHPGLLNEYRSREKEVLAGLTGQHKDEDEGLKTVDKAGDTVGAKEESTGERVKGAPGEIDDGWAVLLPTLEGFPYERYGIGVANKL</sequence>
<dbReference type="OrthoDB" id="40579at2759"/>
<dbReference type="FunFam" id="1.10.150.240:FF:000001">
    <property type="entry name" value="Haloacid dehalogenase-like hydrolase domain"/>
    <property type="match status" value="1"/>
</dbReference>
<dbReference type="FunFam" id="3.40.50.1000:FF:000131">
    <property type="entry name" value="HAD superfamily hydrolase, putative"/>
    <property type="match status" value="1"/>
</dbReference>